<dbReference type="GO" id="GO:0047499">
    <property type="term" value="F:calcium-independent phospholipase A2 activity"/>
    <property type="evidence" value="ECO:0007669"/>
    <property type="project" value="TreeGrafter"/>
</dbReference>
<dbReference type="GO" id="GO:0016042">
    <property type="term" value="P:lipid catabolic process"/>
    <property type="evidence" value="ECO:0007669"/>
    <property type="project" value="UniProtKB-UniRule"/>
</dbReference>
<evidence type="ECO:0000259" key="10">
    <source>
        <dbReference type="PROSITE" id="PS51635"/>
    </source>
</evidence>
<feature type="short sequence motif" description="DGA/G" evidence="8">
    <location>
        <begin position="823"/>
        <end position="825"/>
    </location>
</feature>
<dbReference type="SUPFAM" id="SSF52151">
    <property type="entry name" value="FabD/lysophospholipase-like"/>
    <property type="match status" value="1"/>
</dbReference>
<dbReference type="Proteomes" id="UP000695562">
    <property type="component" value="Unassembled WGS sequence"/>
</dbReference>
<dbReference type="InterPro" id="IPR001841">
    <property type="entry name" value="Znf_RING"/>
</dbReference>
<keyword evidence="6 8" id="KW-0443">Lipid metabolism</keyword>
<feature type="active site" description="Nucleophile" evidence="8">
    <location>
        <position position="677"/>
    </location>
</feature>
<evidence type="ECO:0000256" key="7">
    <source>
        <dbReference type="PROSITE-ProRule" id="PRU00175"/>
    </source>
</evidence>
<dbReference type="PROSITE" id="PS50089">
    <property type="entry name" value="ZF_RING_2"/>
    <property type="match status" value="1"/>
</dbReference>
<evidence type="ECO:0000256" key="1">
    <source>
        <dbReference type="ARBA" id="ARBA00022723"/>
    </source>
</evidence>
<dbReference type="PANTHER" id="PTHR24185">
    <property type="entry name" value="CALCIUM-INDEPENDENT PHOSPHOLIPASE A2-GAMMA"/>
    <property type="match status" value="1"/>
</dbReference>
<feature type="domain" description="PNPLA" evidence="10">
    <location>
        <begin position="638"/>
        <end position="836"/>
    </location>
</feature>
<dbReference type="Gene3D" id="3.40.1090.10">
    <property type="entry name" value="Cytosolic phospholipase A2 catalytic domain"/>
    <property type="match status" value="1"/>
</dbReference>
<organism evidence="11 12">
    <name type="scientific">Polysphondylium violaceum</name>
    <dbReference type="NCBI Taxonomy" id="133409"/>
    <lineage>
        <taxon>Eukaryota</taxon>
        <taxon>Amoebozoa</taxon>
        <taxon>Evosea</taxon>
        <taxon>Eumycetozoa</taxon>
        <taxon>Dictyostelia</taxon>
        <taxon>Dictyosteliales</taxon>
        <taxon>Dictyosteliaceae</taxon>
        <taxon>Polysphondylium</taxon>
    </lineage>
</organism>
<gene>
    <name evidence="11" type="ORF">CYY_002255</name>
</gene>
<dbReference type="InterPro" id="IPR017907">
    <property type="entry name" value="Znf_RING_CS"/>
</dbReference>
<dbReference type="Gene3D" id="3.40.50.300">
    <property type="entry name" value="P-loop containing nucleotide triphosphate hydrolases"/>
    <property type="match status" value="1"/>
</dbReference>
<evidence type="ECO:0000313" key="11">
    <source>
        <dbReference type="EMBL" id="KAF2076452.1"/>
    </source>
</evidence>
<evidence type="ECO:0000256" key="6">
    <source>
        <dbReference type="ARBA" id="ARBA00023098"/>
    </source>
</evidence>
<dbReference type="InterPro" id="IPR027417">
    <property type="entry name" value="P-loop_NTPase"/>
</dbReference>
<proteinExistence type="predicted"/>
<keyword evidence="12" id="KW-1185">Reference proteome</keyword>
<evidence type="ECO:0000256" key="5">
    <source>
        <dbReference type="ARBA" id="ARBA00022963"/>
    </source>
</evidence>
<evidence type="ECO:0000256" key="3">
    <source>
        <dbReference type="ARBA" id="ARBA00022801"/>
    </source>
</evidence>
<dbReference type="SUPFAM" id="SSF57850">
    <property type="entry name" value="RING/U-box"/>
    <property type="match status" value="1"/>
</dbReference>
<evidence type="ECO:0000256" key="2">
    <source>
        <dbReference type="ARBA" id="ARBA00022771"/>
    </source>
</evidence>
<feature type="short sequence motif" description="GXSXG" evidence="8">
    <location>
        <begin position="675"/>
        <end position="679"/>
    </location>
</feature>
<dbReference type="GO" id="GO:0019369">
    <property type="term" value="P:arachidonate metabolic process"/>
    <property type="evidence" value="ECO:0007669"/>
    <property type="project" value="TreeGrafter"/>
</dbReference>
<evidence type="ECO:0000256" key="8">
    <source>
        <dbReference type="PROSITE-ProRule" id="PRU01161"/>
    </source>
</evidence>
<dbReference type="PANTHER" id="PTHR24185:SF1">
    <property type="entry name" value="CALCIUM-INDEPENDENT PHOSPHOLIPASE A2-GAMMA"/>
    <property type="match status" value="1"/>
</dbReference>
<dbReference type="OrthoDB" id="19520at2759"/>
<dbReference type="InterPro" id="IPR016035">
    <property type="entry name" value="Acyl_Trfase/lysoPLipase"/>
</dbReference>
<dbReference type="GO" id="GO:0008270">
    <property type="term" value="F:zinc ion binding"/>
    <property type="evidence" value="ECO:0007669"/>
    <property type="project" value="UniProtKB-KW"/>
</dbReference>
<dbReference type="GO" id="GO:0016020">
    <property type="term" value="C:membrane"/>
    <property type="evidence" value="ECO:0007669"/>
    <property type="project" value="TreeGrafter"/>
</dbReference>
<dbReference type="InterPro" id="IPR002641">
    <property type="entry name" value="PNPLA_dom"/>
</dbReference>
<comment type="caution">
    <text evidence="11">The sequence shown here is derived from an EMBL/GenBank/DDBJ whole genome shotgun (WGS) entry which is preliminary data.</text>
</comment>
<feature type="active site" description="Proton acceptor" evidence="8">
    <location>
        <position position="823"/>
    </location>
</feature>
<name>A0A8J4Q1M1_9MYCE</name>
<keyword evidence="1" id="KW-0479">Metal-binding</keyword>
<reference evidence="11" key="1">
    <citation type="submission" date="2020-01" db="EMBL/GenBank/DDBJ databases">
        <title>Development of genomics and gene disruption for Polysphondylium violaceum indicates a role for the polyketide synthase stlB in stalk morphogenesis.</title>
        <authorList>
            <person name="Narita B."/>
            <person name="Kawabe Y."/>
            <person name="Kin K."/>
            <person name="Saito T."/>
            <person name="Gibbs R."/>
            <person name="Kuspa A."/>
            <person name="Muzny D."/>
            <person name="Queller D."/>
            <person name="Richards S."/>
            <person name="Strassman J."/>
            <person name="Sucgang R."/>
            <person name="Worley K."/>
            <person name="Schaap P."/>
        </authorList>
    </citation>
    <scope>NUCLEOTIDE SEQUENCE</scope>
    <source>
        <strain evidence="11">QSvi11</strain>
    </source>
</reference>
<evidence type="ECO:0000256" key="4">
    <source>
        <dbReference type="ARBA" id="ARBA00022833"/>
    </source>
</evidence>
<accession>A0A8J4Q1M1</accession>
<keyword evidence="5 8" id="KW-0442">Lipid degradation</keyword>
<dbReference type="Pfam" id="PF01734">
    <property type="entry name" value="Patatin"/>
    <property type="match status" value="1"/>
</dbReference>
<evidence type="ECO:0008006" key="13">
    <source>
        <dbReference type="Google" id="ProtNLM"/>
    </source>
</evidence>
<dbReference type="PROSITE" id="PS00518">
    <property type="entry name" value="ZF_RING_1"/>
    <property type="match status" value="1"/>
</dbReference>
<keyword evidence="4" id="KW-0862">Zinc</keyword>
<protein>
    <recommendedName>
        <fullName evidence="13">Patatin family protein</fullName>
    </recommendedName>
</protein>
<dbReference type="AlphaFoldDB" id="A0A8J4Q1M1"/>
<dbReference type="EMBL" id="AJWJ01000060">
    <property type="protein sequence ID" value="KAF2076452.1"/>
    <property type="molecule type" value="Genomic_DNA"/>
</dbReference>
<evidence type="ECO:0000259" key="9">
    <source>
        <dbReference type="PROSITE" id="PS50089"/>
    </source>
</evidence>
<feature type="domain" description="RING-type" evidence="9">
    <location>
        <begin position="587"/>
        <end position="619"/>
    </location>
</feature>
<keyword evidence="2 7" id="KW-0863">Zinc-finger</keyword>
<dbReference type="SUPFAM" id="SSF52540">
    <property type="entry name" value="P-loop containing nucleoside triphosphate hydrolases"/>
    <property type="match status" value="1"/>
</dbReference>
<keyword evidence="3 8" id="KW-0378">Hydrolase</keyword>
<evidence type="ECO:0000313" key="12">
    <source>
        <dbReference type="Proteomes" id="UP000695562"/>
    </source>
</evidence>
<dbReference type="PROSITE" id="PS51635">
    <property type="entry name" value="PNPLA"/>
    <property type="match status" value="1"/>
</dbReference>
<dbReference type="CDD" id="cd19757">
    <property type="entry name" value="Bbox1"/>
    <property type="match status" value="1"/>
</dbReference>
<feature type="short sequence motif" description="GXGXXG" evidence="8">
    <location>
        <begin position="642"/>
        <end position="647"/>
    </location>
</feature>
<sequence>MANISSNSFAKPKAYTLWSNYLEDTQCTHVDEFKYVCFNCKEFFCETCSEEEHNRPKGAKHLRMDYQDFKKEEIILNYHATQKQIENDAKNTLFGIEMNPETNRYEINCGPRWSNTEFTEDEAFVLVSFVGPSGTGKSTLLRTLCSSENKPLPGRRDGKSMTKDVKAYPSIIGNNRLLFVDSEGIGGTETTHQNQSHQNFLLRTTTGIAKKFIPSGENQIPKNHFIDNVYPRVLYLFSNVLVFTFQEVKQKSTIIDYLTSYAYAGTYKSMNQSIRPHLIIVCNKYESHETIESATASFLEEPKALLLLSYYKSINVIHIPNAEIDLKLFVSRKRDLKQLVSIKITESLTDRMNSNLIRTKNQTLRLMNVALNKFSQDPKAKFDLFALESVLEPLKDDIVNHIYQYFLTALSHFKAERYSKTKVFPDGHAAKVFYQTPASINIFQKAYDATISGCNRLFREQFKEAKFEDVWFDFEKKLEEIDKKIDQNRPCAFIFNENGQTYQCCNVKGRHSFHSTFETYQVPVEKNGLLGWLSKETMNVSYREEGSFVEDKSLESKSLKSNVKTELEHQNVAFDNIIPDWKTDKVCVSCIMVFPNLYLECGHFLCSKCLKNSQCPICDFKVVEKIHTIPPNAGYRILSLDGGGIKGVIELAILSEIQRLLYNIPIHCLFDYIIGTSTGSLVASFVTMKNLRPIECISLLKEYGKQAFKHRILTGAYGIGHLMASIYGSKYKRKPLHDSIETHLGESSKKEMYRSYSKTKIAFTSCLPGGTEVGLDLILFTNYLNQHRVNIDYKSPVINAIEASTAAGFFFPPFKTESQTYTDGGMLENCPALVSLQECHVLWPDRICDFLTSIGTGCENNKPFDPHSNTLTFLTQCVDLLTNGEKRWNDALNFLNNKKDMDSLAVRLNPPLKNDYQIDDYTNIDAIVQETLEYCSNSVELITISNKILSSLYYVNYRETEKSIKFKVICRLGYIPESLVIDGETDNQGLLLQFPIHVRNQKDKSIIKCTPYYIGHSKSQVEFGIDGLPSNIDLSISIYCNIKLYGKNTSNGSLISGCPFVIQRN</sequence>